<dbReference type="RefSeq" id="WP_382317139.1">
    <property type="nucleotide sequence ID" value="NZ_JBHUFD010000018.1"/>
</dbReference>
<name>A0ABW4QZH8_9BACT</name>
<reference evidence="5" key="1">
    <citation type="journal article" date="2019" name="Int. J. Syst. Evol. Microbiol.">
        <title>The Global Catalogue of Microorganisms (GCM) 10K type strain sequencing project: providing services to taxonomists for standard genome sequencing and annotation.</title>
        <authorList>
            <consortium name="The Broad Institute Genomics Platform"/>
            <consortium name="The Broad Institute Genome Sequencing Center for Infectious Disease"/>
            <person name="Wu L."/>
            <person name="Ma J."/>
        </authorList>
    </citation>
    <scope>NUCLEOTIDE SEQUENCE [LARGE SCALE GENOMIC DNA]</scope>
    <source>
        <strain evidence="5">CGMCC 1.15795</strain>
    </source>
</reference>
<dbReference type="PANTHER" id="PTHR43544">
    <property type="entry name" value="SHORT-CHAIN DEHYDROGENASE/REDUCTASE"/>
    <property type="match status" value="1"/>
</dbReference>
<dbReference type="Proteomes" id="UP001597197">
    <property type="component" value="Unassembled WGS sequence"/>
</dbReference>
<sequence length="225" mass="23770">MDTHAKTAVVTGANSGIGLALTKKLLAEGYRVIATARSGRIDGLHHDQLTVIPLDITDVASTEQAVARIGQLTPGIDLLVNNAGVAPDVMSMAPPERTSFHDTFATNVDGTVFFTEPMLALLKDGAQVVFITSSMGLPSQAGPNGTAYRLSKAAVNMYAAMLAQRVADRHINVTPVHPGWVQTRLGGDSAPFTPEQAADGIFQGIVARPESGQFWNVETNAVMAY</sequence>
<evidence type="ECO:0000313" key="4">
    <source>
        <dbReference type="EMBL" id="MFD1874925.1"/>
    </source>
</evidence>
<dbReference type="InterPro" id="IPR002347">
    <property type="entry name" value="SDR_fam"/>
</dbReference>
<evidence type="ECO:0000313" key="5">
    <source>
        <dbReference type="Proteomes" id="UP001597197"/>
    </source>
</evidence>
<organism evidence="4 5">
    <name type="scientific">Hymenobacter bucti</name>
    <dbReference type="NCBI Taxonomy" id="1844114"/>
    <lineage>
        <taxon>Bacteria</taxon>
        <taxon>Pseudomonadati</taxon>
        <taxon>Bacteroidota</taxon>
        <taxon>Cytophagia</taxon>
        <taxon>Cytophagales</taxon>
        <taxon>Hymenobacteraceae</taxon>
        <taxon>Hymenobacter</taxon>
    </lineage>
</organism>
<dbReference type="Gene3D" id="3.40.50.720">
    <property type="entry name" value="NAD(P)-binding Rossmann-like Domain"/>
    <property type="match status" value="1"/>
</dbReference>
<evidence type="ECO:0000256" key="3">
    <source>
        <dbReference type="RuleBase" id="RU000363"/>
    </source>
</evidence>
<keyword evidence="2" id="KW-0560">Oxidoreductase</keyword>
<accession>A0ABW4QZH8</accession>
<dbReference type="PANTHER" id="PTHR43544:SF7">
    <property type="entry name" value="NADB-LER2"/>
    <property type="match status" value="1"/>
</dbReference>
<proteinExistence type="inferred from homology"/>
<keyword evidence="5" id="KW-1185">Reference proteome</keyword>
<protein>
    <submittedName>
        <fullName evidence="4">SDR family NAD(P)-dependent oxidoreductase</fullName>
    </submittedName>
</protein>
<comment type="caution">
    <text evidence="4">The sequence shown here is derived from an EMBL/GenBank/DDBJ whole genome shotgun (WGS) entry which is preliminary data.</text>
</comment>
<dbReference type="PRINTS" id="PR00080">
    <property type="entry name" value="SDRFAMILY"/>
</dbReference>
<evidence type="ECO:0000256" key="2">
    <source>
        <dbReference type="ARBA" id="ARBA00023002"/>
    </source>
</evidence>
<dbReference type="InterPro" id="IPR036291">
    <property type="entry name" value="NAD(P)-bd_dom_sf"/>
</dbReference>
<dbReference type="PRINTS" id="PR00081">
    <property type="entry name" value="GDHRDH"/>
</dbReference>
<dbReference type="EMBL" id="JBHUFD010000018">
    <property type="protein sequence ID" value="MFD1874925.1"/>
    <property type="molecule type" value="Genomic_DNA"/>
</dbReference>
<gene>
    <name evidence="4" type="ORF">ACFSDX_21000</name>
</gene>
<dbReference type="InterPro" id="IPR051468">
    <property type="entry name" value="Fungal_SecMetab_SDRs"/>
</dbReference>
<dbReference type="SUPFAM" id="SSF51735">
    <property type="entry name" value="NAD(P)-binding Rossmann-fold domains"/>
    <property type="match status" value="1"/>
</dbReference>
<comment type="similarity">
    <text evidence="3">Belongs to the short-chain dehydrogenases/reductases (SDR) family.</text>
</comment>
<dbReference type="Pfam" id="PF00106">
    <property type="entry name" value="adh_short"/>
    <property type="match status" value="1"/>
</dbReference>
<evidence type="ECO:0000256" key="1">
    <source>
        <dbReference type="ARBA" id="ARBA00022857"/>
    </source>
</evidence>
<keyword evidence="1" id="KW-0521">NADP</keyword>